<feature type="chain" id="PRO_5001644108" description="EF-hand domain-containing protein" evidence="3">
    <location>
        <begin position="19"/>
        <end position="329"/>
    </location>
</feature>
<accession>A0A067QKB5</accession>
<dbReference type="PROSITE" id="PS50222">
    <property type="entry name" value="EF_HAND_2"/>
    <property type="match status" value="1"/>
</dbReference>
<dbReference type="Gene3D" id="1.10.238.10">
    <property type="entry name" value="EF-hand"/>
    <property type="match status" value="1"/>
</dbReference>
<dbReference type="STRING" id="933084.A0A067QKB5"/>
<feature type="region of interest" description="Disordered" evidence="2">
    <location>
        <begin position="207"/>
        <end position="312"/>
    </location>
</feature>
<name>A0A067QKB5_9AGAM</name>
<dbReference type="PANTHER" id="PTHR19237:SF20">
    <property type="entry name" value="NUCLEOBINDIN 1"/>
    <property type="match status" value="1"/>
</dbReference>
<dbReference type="Proteomes" id="UP000027265">
    <property type="component" value="Unassembled WGS sequence"/>
</dbReference>
<dbReference type="GO" id="GO:0005793">
    <property type="term" value="C:endoplasmic reticulum-Golgi intermediate compartment"/>
    <property type="evidence" value="ECO:0007669"/>
    <property type="project" value="TreeGrafter"/>
</dbReference>
<dbReference type="InParanoid" id="A0A067QKB5"/>
<dbReference type="GO" id="GO:0070062">
    <property type="term" value="C:extracellular exosome"/>
    <property type="evidence" value="ECO:0007669"/>
    <property type="project" value="TreeGrafter"/>
</dbReference>
<dbReference type="Pfam" id="PF13499">
    <property type="entry name" value="EF-hand_7"/>
    <property type="match status" value="1"/>
</dbReference>
<proteinExistence type="predicted"/>
<dbReference type="InterPro" id="IPR002048">
    <property type="entry name" value="EF_hand_dom"/>
</dbReference>
<dbReference type="EMBL" id="KL197710">
    <property type="protein sequence ID" value="KDQ63066.1"/>
    <property type="molecule type" value="Genomic_DNA"/>
</dbReference>
<dbReference type="HOGENOM" id="CLU_060583_0_0_1"/>
<dbReference type="GO" id="GO:0005509">
    <property type="term" value="F:calcium ion binding"/>
    <property type="evidence" value="ECO:0007669"/>
    <property type="project" value="InterPro"/>
</dbReference>
<evidence type="ECO:0000313" key="5">
    <source>
        <dbReference type="EMBL" id="KDQ63066.1"/>
    </source>
</evidence>
<evidence type="ECO:0000256" key="1">
    <source>
        <dbReference type="ARBA" id="ARBA00022729"/>
    </source>
</evidence>
<gene>
    <name evidence="5" type="ORF">JAAARDRAFT_29063</name>
</gene>
<dbReference type="AlphaFoldDB" id="A0A067QKB5"/>
<reference evidence="6" key="1">
    <citation type="journal article" date="2014" name="Proc. Natl. Acad. Sci. U.S.A.">
        <title>Extensive sampling of basidiomycete genomes demonstrates inadequacy of the white-rot/brown-rot paradigm for wood decay fungi.</title>
        <authorList>
            <person name="Riley R."/>
            <person name="Salamov A.A."/>
            <person name="Brown D.W."/>
            <person name="Nagy L.G."/>
            <person name="Floudas D."/>
            <person name="Held B.W."/>
            <person name="Levasseur A."/>
            <person name="Lombard V."/>
            <person name="Morin E."/>
            <person name="Otillar R."/>
            <person name="Lindquist E.A."/>
            <person name="Sun H."/>
            <person name="LaButti K.M."/>
            <person name="Schmutz J."/>
            <person name="Jabbour D."/>
            <person name="Luo H."/>
            <person name="Baker S.E."/>
            <person name="Pisabarro A.G."/>
            <person name="Walton J.D."/>
            <person name="Blanchette R.A."/>
            <person name="Henrissat B."/>
            <person name="Martin F."/>
            <person name="Cullen D."/>
            <person name="Hibbett D.S."/>
            <person name="Grigoriev I.V."/>
        </authorList>
    </citation>
    <scope>NUCLEOTIDE SEQUENCE [LARGE SCALE GENOMIC DNA]</scope>
    <source>
        <strain evidence="6">MUCL 33604</strain>
    </source>
</reference>
<dbReference type="PANTHER" id="PTHR19237">
    <property type="entry name" value="NUCLEOBINDIN"/>
    <property type="match status" value="1"/>
</dbReference>
<keyword evidence="1 3" id="KW-0732">Signal</keyword>
<feature type="compositionally biased region" description="Basic and acidic residues" evidence="2">
    <location>
        <begin position="272"/>
        <end position="290"/>
    </location>
</feature>
<evidence type="ECO:0000313" key="6">
    <source>
        <dbReference type="Proteomes" id="UP000027265"/>
    </source>
</evidence>
<dbReference type="SUPFAM" id="SSF47473">
    <property type="entry name" value="EF-hand"/>
    <property type="match status" value="1"/>
</dbReference>
<organism evidence="5 6">
    <name type="scientific">Jaapia argillacea MUCL 33604</name>
    <dbReference type="NCBI Taxonomy" id="933084"/>
    <lineage>
        <taxon>Eukaryota</taxon>
        <taxon>Fungi</taxon>
        <taxon>Dikarya</taxon>
        <taxon>Basidiomycota</taxon>
        <taxon>Agaricomycotina</taxon>
        <taxon>Agaricomycetes</taxon>
        <taxon>Agaricomycetidae</taxon>
        <taxon>Jaapiales</taxon>
        <taxon>Jaapiaceae</taxon>
        <taxon>Jaapia</taxon>
    </lineage>
</organism>
<dbReference type="OrthoDB" id="289247at2759"/>
<feature type="domain" description="EF-hand" evidence="4">
    <location>
        <begin position="94"/>
        <end position="129"/>
    </location>
</feature>
<evidence type="ECO:0000259" key="4">
    <source>
        <dbReference type="PROSITE" id="PS50222"/>
    </source>
</evidence>
<sequence>MKALACLSLLCCLQAARAHAGHDEPAKGETVQQYAQRHMANEHHIDSFDLKSFFQLHDLDRDGLWDREEIEAVYGVHHVYSQKKSKDEVEHQKKADHIVNTVLKLLDKNGDEKVSQEEFAAVGLEGLPNFDDLGVEGHHYDVESEFFLHHEEMYHSTPETQTDESYNHPEDIEHFAQHEQIERVEAEKEAKFQGITVDEALAQHDPEVNPPAKVEQPADGGQHPIAPPGHGQPQIPGAREGVQHPHDDQLEDTGRPSEPQTARNPKVTRVVPPEKLDPEVRYRDADREPSSQEEWGAGEGGYKTPKSPAERMRKNLPYKYKFRRSWGDF</sequence>
<protein>
    <recommendedName>
        <fullName evidence="4">EF-hand domain-containing protein</fullName>
    </recommendedName>
</protein>
<dbReference type="InterPro" id="IPR011992">
    <property type="entry name" value="EF-hand-dom_pair"/>
</dbReference>
<keyword evidence="6" id="KW-1185">Reference proteome</keyword>
<feature type="signal peptide" evidence="3">
    <location>
        <begin position="1"/>
        <end position="18"/>
    </location>
</feature>
<dbReference type="InterPro" id="IPR040250">
    <property type="entry name" value="Nucleobindin"/>
</dbReference>
<feature type="compositionally biased region" description="Basic and acidic residues" evidence="2">
    <location>
        <begin position="241"/>
        <end position="255"/>
    </location>
</feature>
<evidence type="ECO:0000256" key="2">
    <source>
        <dbReference type="SAM" id="MobiDB-lite"/>
    </source>
</evidence>
<evidence type="ECO:0000256" key="3">
    <source>
        <dbReference type="SAM" id="SignalP"/>
    </source>
</evidence>